<dbReference type="InterPro" id="IPR003010">
    <property type="entry name" value="C-N_Hydrolase"/>
</dbReference>
<dbReference type="Pfam" id="PF00795">
    <property type="entry name" value="CN_hydrolase"/>
    <property type="match status" value="1"/>
</dbReference>
<proteinExistence type="predicted"/>
<evidence type="ECO:0000313" key="3">
    <source>
        <dbReference type="EMBL" id="MFM2486233.1"/>
    </source>
</evidence>
<dbReference type="PANTHER" id="PTHR23088:SF27">
    <property type="entry name" value="DEAMINATED GLUTATHIONE AMIDASE"/>
    <property type="match status" value="1"/>
</dbReference>
<comment type="caution">
    <text evidence="3">The sequence shown here is derived from an EMBL/GenBank/DDBJ whole genome shotgun (WGS) entry which is preliminary data.</text>
</comment>
<dbReference type="PROSITE" id="PS50263">
    <property type="entry name" value="CN_HYDROLASE"/>
    <property type="match status" value="1"/>
</dbReference>
<organism evidence="3 4">
    <name type="scientific">Celerinatantimonas yamalensis</name>
    <dbReference type="NCBI Taxonomy" id="559956"/>
    <lineage>
        <taxon>Bacteria</taxon>
        <taxon>Pseudomonadati</taxon>
        <taxon>Pseudomonadota</taxon>
        <taxon>Gammaproteobacteria</taxon>
        <taxon>Celerinatantimonadaceae</taxon>
        <taxon>Celerinatantimonas</taxon>
    </lineage>
</organism>
<dbReference type="EMBL" id="JBEQCT010000007">
    <property type="protein sequence ID" value="MFM2486233.1"/>
    <property type="molecule type" value="Genomic_DNA"/>
</dbReference>
<sequence>MNQSSLLAAIQMNSGDDVDTNIRLASELIAQAAAKGAKYVVLPEYFYWMGADETQRVHLAEAFGDGPLQRKLSELAATYQLWLAAGTLPIASPEPEHVYNTQLLFNPQGQCQARYDKVHLFGYDDGSMRYQESDVLTAGRDVVTYSLPFAKARASVCYDLRFPELYRQAPDYQIISMAAAFTYTTGLAHWHTLLQARAIENQCYVVAAAQTGEHLGAKQTYGHSLIVDPWGEIVSECPAGNGVVVAAYDPQLLATVRQKLPALAHRML</sequence>
<evidence type="ECO:0000259" key="2">
    <source>
        <dbReference type="PROSITE" id="PS50263"/>
    </source>
</evidence>
<dbReference type="PANTHER" id="PTHR23088">
    <property type="entry name" value="NITRILASE-RELATED"/>
    <property type="match status" value="1"/>
</dbReference>
<dbReference type="Gene3D" id="3.60.110.10">
    <property type="entry name" value="Carbon-nitrogen hydrolase"/>
    <property type="match status" value="1"/>
</dbReference>
<dbReference type="CDD" id="cd07572">
    <property type="entry name" value="nit"/>
    <property type="match status" value="1"/>
</dbReference>
<protein>
    <submittedName>
        <fullName evidence="3">Carbon-nitrogen hydrolase family protein</fullName>
    </submittedName>
</protein>
<dbReference type="GO" id="GO:0016787">
    <property type="term" value="F:hydrolase activity"/>
    <property type="evidence" value="ECO:0007669"/>
    <property type="project" value="UniProtKB-KW"/>
</dbReference>
<keyword evidence="4" id="KW-1185">Reference proteome</keyword>
<evidence type="ECO:0000313" key="4">
    <source>
        <dbReference type="Proteomes" id="UP001629953"/>
    </source>
</evidence>
<dbReference type="RefSeq" id="WP_408624518.1">
    <property type="nucleotide sequence ID" value="NZ_JBEQCT010000007.1"/>
</dbReference>
<reference evidence="3 4" key="1">
    <citation type="journal article" date="2013" name="Int. J. Syst. Evol. Microbiol.">
        <title>Celerinatantimonas yamalensis sp. nov., a cold-adapted diazotrophic bacterium from a cold permafrost brine.</title>
        <authorList>
            <person name="Shcherbakova V."/>
            <person name="Chuvilskaya N."/>
            <person name="Rivkina E."/>
            <person name="Demidov N."/>
            <person name="Uchaeva V."/>
            <person name="Suetin S."/>
            <person name="Suzina N."/>
            <person name="Gilichinsky D."/>
        </authorList>
    </citation>
    <scope>NUCLEOTIDE SEQUENCE [LARGE SCALE GENOMIC DNA]</scope>
    <source>
        <strain evidence="3 4">C7</strain>
    </source>
</reference>
<name>A0ABW9GAL0_9GAMM</name>
<gene>
    <name evidence="3" type="ORF">ABUE30_14385</name>
</gene>
<keyword evidence="1 3" id="KW-0378">Hydrolase</keyword>
<dbReference type="InterPro" id="IPR045254">
    <property type="entry name" value="Nit1/2_C-N_Hydrolase"/>
</dbReference>
<dbReference type="SUPFAM" id="SSF56317">
    <property type="entry name" value="Carbon-nitrogen hydrolase"/>
    <property type="match status" value="1"/>
</dbReference>
<accession>A0ABW9GAL0</accession>
<evidence type="ECO:0000256" key="1">
    <source>
        <dbReference type="ARBA" id="ARBA00022801"/>
    </source>
</evidence>
<feature type="domain" description="CN hydrolase" evidence="2">
    <location>
        <begin position="5"/>
        <end position="250"/>
    </location>
</feature>
<dbReference type="InterPro" id="IPR036526">
    <property type="entry name" value="C-N_Hydrolase_sf"/>
</dbReference>
<dbReference type="Proteomes" id="UP001629953">
    <property type="component" value="Unassembled WGS sequence"/>
</dbReference>